<evidence type="ECO:0000259" key="2">
    <source>
        <dbReference type="Pfam" id="PF07596"/>
    </source>
</evidence>
<dbReference type="PANTHER" id="PTHR30093">
    <property type="entry name" value="GENERAL SECRETION PATHWAY PROTEIN G"/>
    <property type="match status" value="1"/>
</dbReference>
<accession>A0ABX5YL09</accession>
<dbReference type="InterPro" id="IPR045584">
    <property type="entry name" value="Pilin-like"/>
</dbReference>
<dbReference type="GeneID" id="98646814"/>
<proteinExistence type="predicted"/>
<feature type="transmembrane region" description="Helical" evidence="1">
    <location>
        <begin position="21"/>
        <end position="42"/>
    </location>
</feature>
<evidence type="ECO:0000313" key="3">
    <source>
        <dbReference type="EMBL" id="QEG16367.1"/>
    </source>
</evidence>
<organism evidence="3 4">
    <name type="scientific">Gimesia maris</name>
    <dbReference type="NCBI Taxonomy" id="122"/>
    <lineage>
        <taxon>Bacteria</taxon>
        <taxon>Pseudomonadati</taxon>
        <taxon>Planctomycetota</taxon>
        <taxon>Planctomycetia</taxon>
        <taxon>Planctomycetales</taxon>
        <taxon>Planctomycetaceae</taxon>
        <taxon>Gimesia</taxon>
    </lineage>
</organism>
<dbReference type="Proteomes" id="UP000322887">
    <property type="component" value="Chromosome"/>
</dbReference>
<dbReference type="PROSITE" id="PS00409">
    <property type="entry name" value="PROKAR_NTER_METHYL"/>
    <property type="match status" value="1"/>
</dbReference>
<dbReference type="Pfam" id="PF07963">
    <property type="entry name" value="N_methyl"/>
    <property type="match status" value="1"/>
</dbReference>
<feature type="domain" description="DUF1559" evidence="2">
    <location>
        <begin position="43"/>
        <end position="309"/>
    </location>
</feature>
<sequence length="328" mass="36611">MLSRTTHRPRFRAPQRAGFTLIELLVVIAIIAILIALLLPAVQQAREAARRSQCKNNLKQVALATHNFHDTFLRFPFAVSDYEVTADLSDPNNLPGATWITGHIEIMPYLEQDAVARRWDKEQPRNSTDDSDGDGFTNAMLVQMIVPTFLCPSMTMPSAPLSDNRAPASYIFCSGTKDPMHFQYPGAFAAEEAFDGAIIPRRLNPNDSASPSYQKKTKMRDITDGTTNTFLLGETDFAPQGKPSTTYGCVWAYGYIGYSWGNTYHRFNNHKVNSADLFYTYGAFRSQHPGGAHFAMADGSVHFLSENINYELYQALSTRADGEIVEFP</sequence>
<evidence type="ECO:0000256" key="1">
    <source>
        <dbReference type="SAM" id="Phobius"/>
    </source>
</evidence>
<reference evidence="3 4" key="1">
    <citation type="submission" date="2019-08" db="EMBL/GenBank/DDBJ databases">
        <title>Deep-cultivation of Planctomycetes and their phenomic and genomic characterization uncovers novel biology.</title>
        <authorList>
            <person name="Wiegand S."/>
            <person name="Jogler M."/>
            <person name="Boedeker C."/>
            <person name="Pinto D."/>
            <person name="Vollmers J."/>
            <person name="Rivas-Marin E."/>
            <person name="Kohn T."/>
            <person name="Peeters S.H."/>
            <person name="Heuer A."/>
            <person name="Rast P."/>
            <person name="Oberbeckmann S."/>
            <person name="Bunk B."/>
            <person name="Jeske O."/>
            <person name="Meyerdierks A."/>
            <person name="Storesund J.E."/>
            <person name="Kallscheuer N."/>
            <person name="Luecker S."/>
            <person name="Lage O.M."/>
            <person name="Pohl T."/>
            <person name="Merkel B.J."/>
            <person name="Hornburger P."/>
            <person name="Mueller R.-W."/>
            <person name="Bruemmer F."/>
            <person name="Labrenz M."/>
            <person name="Spormann A.M."/>
            <person name="Op den Camp H."/>
            <person name="Overmann J."/>
            <person name="Amann R."/>
            <person name="Jetten M.S.M."/>
            <person name="Mascher T."/>
            <person name="Medema M.H."/>
            <person name="Devos D.P."/>
            <person name="Kaster A.-K."/>
            <person name="Ovreas L."/>
            <person name="Rohde M."/>
            <person name="Galperin M.Y."/>
            <person name="Jogler C."/>
        </authorList>
    </citation>
    <scope>NUCLEOTIDE SEQUENCE [LARGE SCALE GENOMIC DNA]</scope>
    <source>
        <strain evidence="3 4">DSM 8797</strain>
    </source>
</reference>
<dbReference type="Pfam" id="PF07596">
    <property type="entry name" value="SBP_bac_10"/>
    <property type="match status" value="1"/>
</dbReference>
<dbReference type="NCBIfam" id="TIGR04294">
    <property type="entry name" value="pre_pil_HX9DG"/>
    <property type="match status" value="1"/>
</dbReference>
<dbReference type="InterPro" id="IPR027558">
    <property type="entry name" value="Pre_pil_HX9DG_C"/>
</dbReference>
<dbReference type="InterPro" id="IPR011453">
    <property type="entry name" value="DUF1559"/>
</dbReference>
<keyword evidence="1" id="KW-0472">Membrane</keyword>
<dbReference type="SUPFAM" id="SSF54523">
    <property type="entry name" value="Pili subunits"/>
    <property type="match status" value="1"/>
</dbReference>
<name>A0ABX5YL09_9PLAN</name>
<keyword evidence="1" id="KW-0812">Transmembrane</keyword>
<protein>
    <submittedName>
        <fullName evidence="3">Major pilin subunit</fullName>
    </submittedName>
</protein>
<dbReference type="Gene3D" id="3.30.700.10">
    <property type="entry name" value="Glycoprotein, Type 4 Pilin"/>
    <property type="match status" value="1"/>
</dbReference>
<dbReference type="RefSeq" id="WP_002649337.1">
    <property type="nucleotide sequence ID" value="NZ_CP042910.1"/>
</dbReference>
<dbReference type="EMBL" id="CP042910">
    <property type="protein sequence ID" value="QEG16367.1"/>
    <property type="molecule type" value="Genomic_DNA"/>
</dbReference>
<dbReference type="NCBIfam" id="TIGR02532">
    <property type="entry name" value="IV_pilin_GFxxxE"/>
    <property type="match status" value="1"/>
</dbReference>
<evidence type="ECO:0000313" key="4">
    <source>
        <dbReference type="Proteomes" id="UP000322887"/>
    </source>
</evidence>
<dbReference type="PANTHER" id="PTHR30093:SF2">
    <property type="entry name" value="TYPE II SECRETION SYSTEM PROTEIN H"/>
    <property type="match status" value="1"/>
</dbReference>
<dbReference type="InterPro" id="IPR012902">
    <property type="entry name" value="N_methyl_site"/>
</dbReference>
<keyword evidence="4" id="KW-1185">Reference proteome</keyword>
<keyword evidence="1" id="KW-1133">Transmembrane helix</keyword>
<gene>
    <name evidence="3" type="ORF">GmarT_22300</name>
</gene>